<gene>
    <name evidence="9" type="ORF">EZV62_015053</name>
</gene>
<feature type="compositionally biased region" description="Low complexity" evidence="7">
    <location>
        <begin position="299"/>
        <end position="309"/>
    </location>
</feature>
<dbReference type="GO" id="GO:0009873">
    <property type="term" value="P:ethylene-activated signaling pathway"/>
    <property type="evidence" value="ECO:0007669"/>
    <property type="project" value="InterPro"/>
</dbReference>
<dbReference type="Pfam" id="PF00847">
    <property type="entry name" value="AP2"/>
    <property type="match status" value="1"/>
</dbReference>
<sequence>MCCYCELKVAKQQRKRGLKVEEEGGEGHDHDHYPPLMELGRGHDHTSMLSRVMREREMSVMVSALTHVVAGDVPDHLSFSGQKRGREMESVPDFSPPTEASSNIYSTITTTEGGVADQTTFSARYEYSTNEKSIQQESRRYRGVRQRPWGKWAAEIRDPFKAARVWLGTFDTAEAAARAYDEAALRFRGNKAKLNFPENVKLRSPSQDPTPTLLPVSDSLKPLLSISASTQSIVQSRPLGDLVTTKTEVSGSGSGSGLNNLDYNQVDLDFGDYQWQQSMDFNDQLVFSSSMASHLQPSFSASVSSSSSSPSPPPSSLALFFPGQPPVHFMPTTTQNGGNVDFPGRYWPDSTHYSSSSG</sequence>
<evidence type="ECO:0000256" key="7">
    <source>
        <dbReference type="SAM" id="MobiDB-lite"/>
    </source>
</evidence>
<evidence type="ECO:0000256" key="4">
    <source>
        <dbReference type="ARBA" id="ARBA00023163"/>
    </source>
</evidence>
<dbReference type="PROSITE" id="PS51032">
    <property type="entry name" value="AP2_ERF"/>
    <property type="match status" value="1"/>
</dbReference>
<keyword evidence="10" id="KW-1185">Reference proteome</keyword>
<reference evidence="10" key="1">
    <citation type="journal article" date="2019" name="Gigascience">
        <title>De novo genome assembly of the endangered Acer yangbiense, a plant species with extremely small populations endemic to Yunnan Province, China.</title>
        <authorList>
            <person name="Yang J."/>
            <person name="Wariss H.M."/>
            <person name="Tao L."/>
            <person name="Zhang R."/>
            <person name="Yun Q."/>
            <person name="Hollingsworth P."/>
            <person name="Dao Z."/>
            <person name="Luo G."/>
            <person name="Guo H."/>
            <person name="Ma Y."/>
            <person name="Sun W."/>
        </authorList>
    </citation>
    <scope>NUCLEOTIDE SEQUENCE [LARGE SCALE GENOMIC DNA]</scope>
    <source>
        <strain evidence="10">cv. Malutang</strain>
    </source>
</reference>
<dbReference type="SMART" id="SM00380">
    <property type="entry name" value="AP2"/>
    <property type="match status" value="1"/>
</dbReference>
<keyword evidence="2" id="KW-0805">Transcription regulation</keyword>
<comment type="similarity">
    <text evidence="6">Belongs to the AP2/ERF transcription factor family. ERF subfamily.</text>
</comment>
<evidence type="ECO:0000313" key="9">
    <source>
        <dbReference type="EMBL" id="TXG60480.1"/>
    </source>
</evidence>
<keyword evidence="3" id="KW-0238">DNA-binding</keyword>
<keyword evidence="5" id="KW-0539">Nucleus</keyword>
<protein>
    <recommendedName>
        <fullName evidence="8">AP2/ERF domain-containing protein</fullName>
    </recommendedName>
</protein>
<evidence type="ECO:0000256" key="2">
    <source>
        <dbReference type="ARBA" id="ARBA00023015"/>
    </source>
</evidence>
<evidence type="ECO:0000256" key="5">
    <source>
        <dbReference type="ARBA" id="ARBA00023242"/>
    </source>
</evidence>
<dbReference type="OrthoDB" id="1925932at2759"/>
<dbReference type="AlphaFoldDB" id="A0A5C7HU78"/>
<evidence type="ECO:0000256" key="3">
    <source>
        <dbReference type="ARBA" id="ARBA00023125"/>
    </source>
</evidence>
<evidence type="ECO:0000256" key="1">
    <source>
        <dbReference type="ARBA" id="ARBA00004123"/>
    </source>
</evidence>
<feature type="domain" description="AP2/ERF" evidence="8">
    <location>
        <begin position="140"/>
        <end position="197"/>
    </location>
</feature>
<name>A0A5C7HU78_9ROSI</name>
<dbReference type="GO" id="GO:0003700">
    <property type="term" value="F:DNA-binding transcription factor activity"/>
    <property type="evidence" value="ECO:0007669"/>
    <property type="project" value="InterPro"/>
</dbReference>
<dbReference type="PANTHER" id="PTHR31190:SF445">
    <property type="entry name" value="ETHYLENE-RESPONSIVE TRANSCRIPTION FACTOR RAP2-6"/>
    <property type="match status" value="1"/>
</dbReference>
<dbReference type="PANTHER" id="PTHR31190">
    <property type="entry name" value="DNA-BINDING DOMAIN"/>
    <property type="match status" value="1"/>
</dbReference>
<dbReference type="FunFam" id="3.30.730.10:FF:000001">
    <property type="entry name" value="Ethylene-responsive transcription factor 2"/>
    <property type="match status" value="1"/>
</dbReference>
<dbReference type="GO" id="GO:0005634">
    <property type="term" value="C:nucleus"/>
    <property type="evidence" value="ECO:0007669"/>
    <property type="project" value="UniProtKB-SubCell"/>
</dbReference>
<dbReference type="InterPro" id="IPR036955">
    <property type="entry name" value="AP2/ERF_dom_sf"/>
</dbReference>
<dbReference type="CDD" id="cd00018">
    <property type="entry name" value="AP2"/>
    <property type="match status" value="1"/>
</dbReference>
<dbReference type="EMBL" id="VAHF01000006">
    <property type="protein sequence ID" value="TXG60480.1"/>
    <property type="molecule type" value="Genomic_DNA"/>
</dbReference>
<dbReference type="InterPro" id="IPR001471">
    <property type="entry name" value="AP2/ERF_dom"/>
</dbReference>
<comment type="subcellular location">
    <subcellularLocation>
        <location evidence="1">Nucleus</location>
    </subcellularLocation>
</comment>
<evidence type="ECO:0000256" key="6">
    <source>
        <dbReference type="ARBA" id="ARBA00024343"/>
    </source>
</evidence>
<dbReference type="InterPro" id="IPR016177">
    <property type="entry name" value="DNA-bd_dom_sf"/>
</dbReference>
<dbReference type="InterPro" id="IPR044808">
    <property type="entry name" value="ERF_plant"/>
</dbReference>
<keyword evidence="4" id="KW-0804">Transcription</keyword>
<feature type="region of interest" description="Disordered" evidence="7">
    <location>
        <begin position="15"/>
        <end position="40"/>
    </location>
</feature>
<dbReference type="SUPFAM" id="SSF54171">
    <property type="entry name" value="DNA-binding domain"/>
    <property type="match status" value="1"/>
</dbReference>
<dbReference type="Proteomes" id="UP000323000">
    <property type="component" value="Chromosome 6"/>
</dbReference>
<accession>A0A5C7HU78</accession>
<feature type="compositionally biased region" description="Basic and acidic residues" evidence="7">
    <location>
        <begin position="18"/>
        <end position="33"/>
    </location>
</feature>
<dbReference type="Gene3D" id="3.30.730.10">
    <property type="entry name" value="AP2/ERF domain"/>
    <property type="match status" value="1"/>
</dbReference>
<evidence type="ECO:0000259" key="8">
    <source>
        <dbReference type="PROSITE" id="PS51032"/>
    </source>
</evidence>
<organism evidence="9 10">
    <name type="scientific">Acer yangbiense</name>
    <dbReference type="NCBI Taxonomy" id="1000413"/>
    <lineage>
        <taxon>Eukaryota</taxon>
        <taxon>Viridiplantae</taxon>
        <taxon>Streptophyta</taxon>
        <taxon>Embryophyta</taxon>
        <taxon>Tracheophyta</taxon>
        <taxon>Spermatophyta</taxon>
        <taxon>Magnoliopsida</taxon>
        <taxon>eudicotyledons</taxon>
        <taxon>Gunneridae</taxon>
        <taxon>Pentapetalae</taxon>
        <taxon>rosids</taxon>
        <taxon>malvids</taxon>
        <taxon>Sapindales</taxon>
        <taxon>Sapindaceae</taxon>
        <taxon>Hippocastanoideae</taxon>
        <taxon>Acereae</taxon>
        <taxon>Acer</taxon>
    </lineage>
</organism>
<dbReference type="GO" id="GO:0003677">
    <property type="term" value="F:DNA binding"/>
    <property type="evidence" value="ECO:0007669"/>
    <property type="project" value="UniProtKB-KW"/>
</dbReference>
<evidence type="ECO:0000313" key="10">
    <source>
        <dbReference type="Proteomes" id="UP000323000"/>
    </source>
</evidence>
<dbReference type="PRINTS" id="PR00367">
    <property type="entry name" value="ETHRSPELEMNT"/>
</dbReference>
<proteinExistence type="inferred from homology"/>
<comment type="caution">
    <text evidence="9">The sequence shown here is derived from an EMBL/GenBank/DDBJ whole genome shotgun (WGS) entry which is preliminary data.</text>
</comment>
<feature type="region of interest" description="Disordered" evidence="7">
    <location>
        <begin position="299"/>
        <end position="358"/>
    </location>
</feature>